<feature type="compositionally biased region" description="Basic and acidic residues" evidence="1">
    <location>
        <begin position="97"/>
        <end position="107"/>
    </location>
</feature>
<feature type="region of interest" description="Disordered" evidence="1">
    <location>
        <begin position="149"/>
        <end position="170"/>
    </location>
</feature>
<reference evidence="2 3" key="1">
    <citation type="journal article" date="2018" name="Biotechnol. Biofuels">
        <title>Integrative visual omics of the white-rot fungus Polyporus brumalis exposes the biotechnological potential of its oxidative enzymes for delignifying raw plant biomass.</title>
        <authorList>
            <person name="Miyauchi S."/>
            <person name="Rancon A."/>
            <person name="Drula E."/>
            <person name="Hage H."/>
            <person name="Chaduli D."/>
            <person name="Favel A."/>
            <person name="Grisel S."/>
            <person name="Henrissat B."/>
            <person name="Herpoel-Gimbert I."/>
            <person name="Ruiz-Duenas F.J."/>
            <person name="Chevret D."/>
            <person name="Hainaut M."/>
            <person name="Lin J."/>
            <person name="Wang M."/>
            <person name="Pangilinan J."/>
            <person name="Lipzen A."/>
            <person name="Lesage-Meessen L."/>
            <person name="Navarro D."/>
            <person name="Riley R."/>
            <person name="Grigoriev I.V."/>
            <person name="Zhou S."/>
            <person name="Raouche S."/>
            <person name="Rosso M.N."/>
        </authorList>
    </citation>
    <scope>NUCLEOTIDE SEQUENCE [LARGE SCALE GENOMIC DNA]</scope>
    <source>
        <strain evidence="2 3">BRFM 1820</strain>
    </source>
</reference>
<dbReference type="Proteomes" id="UP000256964">
    <property type="component" value="Unassembled WGS sequence"/>
</dbReference>
<sequence>MAFLSPPVLKLMRASLHESHDAPSHPTRQGRSQTLRLVTRCSRVSFADVGTEPRDGQYAIPHHTTHHIVSPRSASSDSARELQLEQTIRAEADRRVRARGRERDGTRHRVLGTSRTPDDERRIRGLQPAARVLIPMIHTVARMRICQTASRHSTSNASCVVRSAPPSYSL</sequence>
<gene>
    <name evidence="2" type="ORF">OH76DRAFT_1413163</name>
</gene>
<protein>
    <submittedName>
        <fullName evidence="2">Uncharacterized protein</fullName>
    </submittedName>
</protein>
<organism evidence="2 3">
    <name type="scientific">Lentinus brumalis</name>
    <dbReference type="NCBI Taxonomy" id="2498619"/>
    <lineage>
        <taxon>Eukaryota</taxon>
        <taxon>Fungi</taxon>
        <taxon>Dikarya</taxon>
        <taxon>Basidiomycota</taxon>
        <taxon>Agaricomycotina</taxon>
        <taxon>Agaricomycetes</taxon>
        <taxon>Polyporales</taxon>
        <taxon>Polyporaceae</taxon>
        <taxon>Lentinus</taxon>
    </lineage>
</organism>
<evidence type="ECO:0000313" key="2">
    <source>
        <dbReference type="EMBL" id="RDX40119.1"/>
    </source>
</evidence>
<evidence type="ECO:0000313" key="3">
    <source>
        <dbReference type="Proteomes" id="UP000256964"/>
    </source>
</evidence>
<keyword evidence="3" id="KW-1185">Reference proteome</keyword>
<accession>A0A371CIL7</accession>
<dbReference type="AlphaFoldDB" id="A0A371CIL7"/>
<proteinExistence type="predicted"/>
<dbReference type="EMBL" id="KZ857585">
    <property type="protein sequence ID" value="RDX40119.1"/>
    <property type="molecule type" value="Genomic_DNA"/>
</dbReference>
<evidence type="ECO:0000256" key="1">
    <source>
        <dbReference type="SAM" id="MobiDB-lite"/>
    </source>
</evidence>
<name>A0A371CIL7_9APHY</name>
<feature type="compositionally biased region" description="Polar residues" evidence="1">
    <location>
        <begin position="149"/>
        <end position="158"/>
    </location>
</feature>
<feature type="region of interest" description="Disordered" evidence="1">
    <location>
        <begin position="97"/>
        <end position="120"/>
    </location>
</feature>